<dbReference type="PANTHER" id="PTHR35332">
    <property type="entry name" value="REGULATION OF ENOLASE PROTEIN 1"/>
    <property type="match status" value="1"/>
</dbReference>
<dbReference type="Gene3D" id="2.60.120.200">
    <property type="match status" value="1"/>
</dbReference>
<evidence type="ECO:0000313" key="1">
    <source>
        <dbReference type="EMBL" id="TKI03366.1"/>
    </source>
</evidence>
<proteinExistence type="predicted"/>
<name>A0ABY2SFE6_9HYPH</name>
<accession>A0ABY2SFE6</accession>
<gene>
    <name evidence="1" type="ORF">FCN80_21910</name>
</gene>
<dbReference type="Pfam" id="PF07081">
    <property type="entry name" value="DUF1349"/>
    <property type="match status" value="1"/>
</dbReference>
<dbReference type="EMBL" id="SZPQ01000046">
    <property type="protein sequence ID" value="TKI03366.1"/>
    <property type="molecule type" value="Genomic_DNA"/>
</dbReference>
<dbReference type="Proteomes" id="UP000305202">
    <property type="component" value="Unassembled WGS sequence"/>
</dbReference>
<reference evidence="1 2" key="1">
    <citation type="submission" date="2019-04" db="EMBL/GenBank/DDBJ databases">
        <authorList>
            <person name="Li M."/>
            <person name="Gao C."/>
        </authorList>
    </citation>
    <scope>NUCLEOTIDE SEQUENCE [LARGE SCALE GENOMIC DNA]</scope>
    <source>
        <strain evidence="1 2">BGMRC 2031</strain>
    </source>
</reference>
<dbReference type="PANTHER" id="PTHR35332:SF2">
    <property type="entry name" value="REGULATION OF ENOLASE PROTEIN 1"/>
    <property type="match status" value="1"/>
</dbReference>
<dbReference type="SUPFAM" id="SSF49899">
    <property type="entry name" value="Concanavalin A-like lectins/glucanases"/>
    <property type="match status" value="1"/>
</dbReference>
<evidence type="ECO:0000313" key="2">
    <source>
        <dbReference type="Proteomes" id="UP000305202"/>
    </source>
</evidence>
<keyword evidence="2" id="KW-1185">Reference proteome</keyword>
<organism evidence="1 2">
    <name type="scientific">Martelella alba</name>
    <dbReference type="NCBI Taxonomy" id="2590451"/>
    <lineage>
        <taxon>Bacteria</taxon>
        <taxon>Pseudomonadati</taxon>
        <taxon>Pseudomonadota</taxon>
        <taxon>Alphaproteobacteria</taxon>
        <taxon>Hyphomicrobiales</taxon>
        <taxon>Aurantimonadaceae</taxon>
        <taxon>Martelella</taxon>
    </lineage>
</organism>
<protein>
    <submittedName>
        <fullName evidence="1">DUF1349 domain-containing protein</fullName>
    </submittedName>
</protein>
<comment type="caution">
    <text evidence="1">The sequence shown here is derived from an EMBL/GenBank/DDBJ whole genome shotgun (WGS) entry which is preliminary data.</text>
</comment>
<dbReference type="InterPro" id="IPR013320">
    <property type="entry name" value="ConA-like_dom_sf"/>
</dbReference>
<dbReference type="InterPro" id="IPR009784">
    <property type="entry name" value="DUF1349"/>
</dbReference>
<sequence length="197" mass="22303">MIAMENVNAANAPRDEVLALNIPPGYAVDRRHIEIMTRPNTDFWQKTWYGHSAASGHAVLFRLRHDEAVSVMLHFTPEQCFQQAGLMLYQDERHWVKFGLEMEADHRVKLGVTLTRDGHSDWNCQEIATPMEMARHLRIGLGRGAWRFFHRSIGPFGEPMRIAPAFAATDQPLFAGVFAASPGETGCKAVFTHLEFE</sequence>